<dbReference type="InterPro" id="IPR053927">
    <property type="entry name" value="FlgK_helical"/>
</dbReference>
<comment type="subcellular location">
    <subcellularLocation>
        <location evidence="1">Bacterial flagellum</location>
    </subcellularLocation>
    <subcellularLocation>
        <location evidence="2">Secreted</location>
    </subcellularLocation>
</comment>
<keyword evidence="7" id="KW-0175">Coiled coil</keyword>
<dbReference type="PANTHER" id="PTHR30033:SF1">
    <property type="entry name" value="FLAGELLAR HOOK-ASSOCIATED PROTEIN 1"/>
    <property type="match status" value="1"/>
</dbReference>
<reference evidence="10 11" key="1">
    <citation type="journal article" date="2016" name="Nat. Commun.">
        <title>Thousands of microbial genomes shed light on interconnected biogeochemical processes in an aquifer system.</title>
        <authorList>
            <person name="Anantharaman K."/>
            <person name="Brown C.T."/>
            <person name="Hug L.A."/>
            <person name="Sharon I."/>
            <person name="Castelle C.J."/>
            <person name="Probst A.J."/>
            <person name="Thomas B.C."/>
            <person name="Singh A."/>
            <person name="Wilkins M.J."/>
            <person name="Karaoz U."/>
            <person name="Brodie E.L."/>
            <person name="Williams K.H."/>
            <person name="Hubbard S.S."/>
            <person name="Banfield J.F."/>
        </authorList>
    </citation>
    <scope>NUCLEOTIDE SEQUENCE [LARGE SCALE GENOMIC DNA]</scope>
</reference>
<keyword evidence="5" id="KW-0964">Secreted</keyword>
<evidence type="ECO:0000256" key="5">
    <source>
        <dbReference type="ARBA" id="ARBA00022525"/>
    </source>
</evidence>
<feature type="coiled-coil region" evidence="7">
    <location>
        <begin position="54"/>
        <end position="98"/>
    </location>
</feature>
<dbReference type="Proteomes" id="UP000178735">
    <property type="component" value="Unassembled WGS sequence"/>
</dbReference>
<sequence>AAEDVSNSPQSQTTRLAMIQAGEALVSGVRYAAAQIDEVQKAANGTISEKVDRLNILAKRIAETNGQIAKFEKADFKMNDLRDERARLIKELSALASISVSRSGDLDDAVISLNGRALVNGSEYGQIETVPDANGNLGLRWKGDESGTSTNPAIADAIISPNAAGGIYEVDIKSLAEGFTVFSKSYDLDKNSLLSTLGVTSGNISVNGVELMIDAQKTTLSGLVKMINQSAAGVTAEIDSGGKIALRSLETGAASRISLADDGSNFFEKTGLISAVSGRPMPAVTSADESLNISGSFTVNGVRISVAQGQTDSLARIASEINSMSKDVAAAVVKGPDGVYTLKLTAREGYSKIEIEDRADNLLNRLGLLRSPQTKLTVDGVSAEGGKDAIFTINNTEYTSASNTVTSAVAGIEFRLNGEGAAQIDARPVLKGGAIGALLSVRDETAPGYMAKIAEFVKTFASEFNAVHSSGFDLSGSTGRNFFDAVNFPSSASASKIIDGFAVSGEISNDPSKFAAAGRDEDYYSQTGVIRGMGAADNTTALKFTELKSKAVFGDGSTITEKYSEIVFHIGSEVEAAQQMNKTQKTILTNLELKKESVSGVSLDEEISNMMKFQHAYNASARMINVVDEMLDTIINGLMR</sequence>
<evidence type="ECO:0000256" key="7">
    <source>
        <dbReference type="SAM" id="Coils"/>
    </source>
</evidence>
<evidence type="ECO:0000256" key="2">
    <source>
        <dbReference type="ARBA" id="ARBA00004613"/>
    </source>
</evidence>
<name>A0A1F7WE08_9BACT</name>
<comment type="caution">
    <text evidence="10">The sequence shown here is derived from an EMBL/GenBank/DDBJ whole genome shotgun (WGS) entry which is preliminary data.</text>
</comment>
<evidence type="ECO:0000313" key="10">
    <source>
        <dbReference type="EMBL" id="OGM00807.1"/>
    </source>
</evidence>
<keyword evidence="6" id="KW-0975">Bacterial flagellum</keyword>
<protein>
    <recommendedName>
        <fullName evidence="4">Flagellar hook-associated protein 1</fullName>
    </recommendedName>
</protein>
<dbReference type="AlphaFoldDB" id="A0A1F7WE08"/>
<dbReference type="Pfam" id="PF22638">
    <property type="entry name" value="FlgK_D1"/>
    <property type="match status" value="2"/>
</dbReference>
<evidence type="ECO:0000256" key="4">
    <source>
        <dbReference type="ARBA" id="ARBA00016244"/>
    </source>
</evidence>
<gene>
    <name evidence="10" type="ORF">A2008_11875</name>
</gene>
<organism evidence="10 11">
    <name type="scientific">Candidatus Wallbacteria bacterium GWC2_49_35</name>
    <dbReference type="NCBI Taxonomy" id="1817813"/>
    <lineage>
        <taxon>Bacteria</taxon>
        <taxon>Candidatus Walliibacteriota</taxon>
    </lineage>
</organism>
<evidence type="ECO:0000256" key="3">
    <source>
        <dbReference type="ARBA" id="ARBA00009677"/>
    </source>
</evidence>
<feature type="domain" description="Flagellar hook-associated protein FlgK helical" evidence="9">
    <location>
        <begin position="352"/>
        <end position="483"/>
    </location>
</feature>
<evidence type="ECO:0000256" key="1">
    <source>
        <dbReference type="ARBA" id="ARBA00004365"/>
    </source>
</evidence>
<evidence type="ECO:0000259" key="9">
    <source>
        <dbReference type="Pfam" id="PF22638"/>
    </source>
</evidence>
<dbReference type="EMBL" id="MGFH01000250">
    <property type="protein sequence ID" value="OGM00807.1"/>
    <property type="molecule type" value="Genomic_DNA"/>
</dbReference>
<evidence type="ECO:0000256" key="6">
    <source>
        <dbReference type="ARBA" id="ARBA00023143"/>
    </source>
</evidence>
<evidence type="ECO:0000313" key="11">
    <source>
        <dbReference type="Proteomes" id="UP000178735"/>
    </source>
</evidence>
<dbReference type="Pfam" id="PF06429">
    <property type="entry name" value="Flg_bbr_C"/>
    <property type="match status" value="1"/>
</dbReference>
<dbReference type="InterPro" id="IPR002371">
    <property type="entry name" value="FlgK"/>
</dbReference>
<dbReference type="PANTHER" id="PTHR30033">
    <property type="entry name" value="FLAGELLAR HOOK-ASSOCIATED PROTEIN 1"/>
    <property type="match status" value="1"/>
</dbReference>
<dbReference type="GO" id="GO:0044780">
    <property type="term" value="P:bacterial-type flagellum assembly"/>
    <property type="evidence" value="ECO:0007669"/>
    <property type="project" value="InterPro"/>
</dbReference>
<dbReference type="STRING" id="1817813.A2008_11875"/>
<accession>A0A1F7WE08</accession>
<dbReference type="InterPro" id="IPR010930">
    <property type="entry name" value="Flg_bb/hook_C_dom"/>
</dbReference>
<comment type="similarity">
    <text evidence="3">Belongs to the flagella basal body rod proteins family.</text>
</comment>
<dbReference type="SUPFAM" id="SSF64518">
    <property type="entry name" value="Phase 1 flagellin"/>
    <property type="match status" value="2"/>
</dbReference>
<feature type="domain" description="Flagellar basal-body/hook protein C-terminal" evidence="8">
    <location>
        <begin position="598"/>
        <end position="636"/>
    </location>
</feature>
<proteinExistence type="inferred from homology"/>
<evidence type="ECO:0000259" key="8">
    <source>
        <dbReference type="Pfam" id="PF06429"/>
    </source>
</evidence>
<feature type="non-terminal residue" evidence="10">
    <location>
        <position position="1"/>
    </location>
</feature>
<dbReference type="GO" id="GO:0005576">
    <property type="term" value="C:extracellular region"/>
    <property type="evidence" value="ECO:0007669"/>
    <property type="project" value="UniProtKB-SubCell"/>
</dbReference>
<dbReference type="GO" id="GO:0005198">
    <property type="term" value="F:structural molecule activity"/>
    <property type="evidence" value="ECO:0007669"/>
    <property type="project" value="InterPro"/>
</dbReference>
<feature type="domain" description="Flagellar hook-associated protein FlgK helical" evidence="9">
    <location>
        <begin position="1"/>
        <end position="145"/>
    </location>
</feature>
<dbReference type="GO" id="GO:0009424">
    <property type="term" value="C:bacterial-type flagellum hook"/>
    <property type="evidence" value="ECO:0007669"/>
    <property type="project" value="InterPro"/>
</dbReference>